<dbReference type="CDD" id="cd06533">
    <property type="entry name" value="Glyco_transf_WecG_TagA"/>
    <property type="match status" value="1"/>
</dbReference>
<dbReference type="AlphaFoldDB" id="A0A9X1NKG4"/>
<accession>A0A9X1NKG4</accession>
<dbReference type="PANTHER" id="PTHR34136">
    <property type="match status" value="1"/>
</dbReference>
<evidence type="ECO:0000256" key="1">
    <source>
        <dbReference type="ARBA" id="ARBA00022676"/>
    </source>
</evidence>
<keyword evidence="1" id="KW-0328">Glycosyltransferase</keyword>
<keyword evidence="5" id="KW-1185">Reference proteome</keyword>
<dbReference type="RefSeq" id="WP_231448149.1">
    <property type="nucleotide sequence ID" value="NZ_JAJOMB010000021.1"/>
</dbReference>
<dbReference type="NCBIfam" id="TIGR00696">
    <property type="entry name" value="wecG_tagA_cpsF"/>
    <property type="match status" value="1"/>
</dbReference>
<sequence>MPEPGTETALPTRGEPPEPTRAPASPSRQVQPQPLIRTVPGSDLRISTSVPDYDQAELFGLKLSNCTIEQLVGTVEAWVDQGVSRTAAGVNANVVNLSARRPETRELFRANDVNYLDGQSLVWASRLLGLSAEERVATTDVALPLAQMCKRRDFGLFLLGGQPEVAQKAAARLEAQVPGLKTYTHDGFFTPDQDEQVVQAIVASGAKVVLVGLGDPRQQQWVQQHRYQVNGVMLTCGGLFDWISGNNRRPPQWMVGWGLEWLWRMWLEPRRLARRYLVGNPEFLLRLAGAWFFRR</sequence>
<protein>
    <submittedName>
        <fullName evidence="4">WecB/TagA/CpsF family glycosyltransferase</fullName>
    </submittedName>
</protein>
<evidence type="ECO:0000256" key="3">
    <source>
        <dbReference type="SAM" id="MobiDB-lite"/>
    </source>
</evidence>
<dbReference type="EMBL" id="JAJOMB010000021">
    <property type="protein sequence ID" value="MCD5315346.1"/>
    <property type="molecule type" value="Genomic_DNA"/>
</dbReference>
<name>A0A9X1NKG4_9ACTN</name>
<keyword evidence="2" id="KW-0808">Transferase</keyword>
<dbReference type="PANTHER" id="PTHR34136:SF1">
    <property type="entry name" value="UDP-N-ACETYL-D-MANNOSAMINURONIC ACID TRANSFERASE"/>
    <property type="match status" value="1"/>
</dbReference>
<dbReference type="Proteomes" id="UP001138997">
    <property type="component" value="Unassembled WGS sequence"/>
</dbReference>
<organism evidence="4 5">
    <name type="scientific">Kineosporia babensis</name>
    <dbReference type="NCBI Taxonomy" id="499548"/>
    <lineage>
        <taxon>Bacteria</taxon>
        <taxon>Bacillati</taxon>
        <taxon>Actinomycetota</taxon>
        <taxon>Actinomycetes</taxon>
        <taxon>Kineosporiales</taxon>
        <taxon>Kineosporiaceae</taxon>
        <taxon>Kineosporia</taxon>
    </lineage>
</organism>
<feature type="region of interest" description="Disordered" evidence="3">
    <location>
        <begin position="1"/>
        <end position="43"/>
    </location>
</feature>
<gene>
    <name evidence="4" type="ORF">LR394_31040</name>
</gene>
<dbReference type="Pfam" id="PF03808">
    <property type="entry name" value="Glyco_tran_WecG"/>
    <property type="match status" value="1"/>
</dbReference>
<dbReference type="GO" id="GO:0016758">
    <property type="term" value="F:hexosyltransferase activity"/>
    <property type="evidence" value="ECO:0007669"/>
    <property type="project" value="TreeGrafter"/>
</dbReference>
<reference evidence="4" key="1">
    <citation type="submission" date="2021-11" db="EMBL/GenBank/DDBJ databases">
        <title>Streptomyces corallinus and Kineosporia corallina sp. nov., two new coral-derived marine actinobacteria.</title>
        <authorList>
            <person name="Buangrab K."/>
            <person name="Sutthacheep M."/>
            <person name="Yeemin T."/>
            <person name="Harunari E."/>
            <person name="Igarashi Y."/>
            <person name="Sripreechasak P."/>
            <person name="Kanchanasin P."/>
            <person name="Tanasupawat S."/>
            <person name="Phongsopitanun W."/>
        </authorList>
    </citation>
    <scope>NUCLEOTIDE SEQUENCE</scope>
    <source>
        <strain evidence="4">JCM 31032</strain>
    </source>
</reference>
<evidence type="ECO:0000313" key="5">
    <source>
        <dbReference type="Proteomes" id="UP001138997"/>
    </source>
</evidence>
<comment type="caution">
    <text evidence="4">The sequence shown here is derived from an EMBL/GenBank/DDBJ whole genome shotgun (WGS) entry which is preliminary data.</text>
</comment>
<proteinExistence type="predicted"/>
<dbReference type="InterPro" id="IPR004629">
    <property type="entry name" value="WecG_TagA_CpsF"/>
</dbReference>
<evidence type="ECO:0000256" key="2">
    <source>
        <dbReference type="ARBA" id="ARBA00022679"/>
    </source>
</evidence>
<evidence type="ECO:0000313" key="4">
    <source>
        <dbReference type="EMBL" id="MCD5315346.1"/>
    </source>
</evidence>